<evidence type="ECO:0000256" key="3">
    <source>
        <dbReference type="ARBA" id="ARBA00022679"/>
    </source>
</evidence>
<evidence type="ECO:0000256" key="4">
    <source>
        <dbReference type="ARBA" id="ARBA00023315"/>
    </source>
</evidence>
<dbReference type="PROSITE" id="PS00441">
    <property type="entry name" value="CHALCONE_SYNTH"/>
    <property type="match status" value="1"/>
</dbReference>
<feature type="domain" description="Chalcone/stilbene synthase N-terminal" evidence="7">
    <location>
        <begin position="6"/>
        <end position="227"/>
    </location>
</feature>
<organism evidence="9 10">
    <name type="scientific">Prunus yedoensis var. nudiflora</name>
    <dbReference type="NCBI Taxonomy" id="2094558"/>
    <lineage>
        <taxon>Eukaryota</taxon>
        <taxon>Viridiplantae</taxon>
        <taxon>Streptophyta</taxon>
        <taxon>Embryophyta</taxon>
        <taxon>Tracheophyta</taxon>
        <taxon>Spermatophyta</taxon>
        <taxon>Magnoliopsida</taxon>
        <taxon>eudicotyledons</taxon>
        <taxon>Gunneridae</taxon>
        <taxon>Pentapetalae</taxon>
        <taxon>rosids</taxon>
        <taxon>fabids</taxon>
        <taxon>Rosales</taxon>
        <taxon>Rosaceae</taxon>
        <taxon>Amygdaloideae</taxon>
        <taxon>Amygdaleae</taxon>
        <taxon>Prunus</taxon>
    </lineage>
</organism>
<dbReference type="PANTHER" id="PTHR11877">
    <property type="entry name" value="HYDROXYMETHYLGLUTARYL-COA SYNTHASE"/>
    <property type="match status" value="1"/>
</dbReference>
<comment type="similarity">
    <text evidence="1 6">Belongs to the thiolase-like superfamily. Chalcone/stilbene synthases family.</text>
</comment>
<dbReference type="Pfam" id="PF00195">
    <property type="entry name" value="Chal_sti_synt_N"/>
    <property type="match status" value="1"/>
</dbReference>
<dbReference type="AlphaFoldDB" id="A0A314ZQ74"/>
<comment type="caution">
    <text evidence="9">The sequence shown here is derived from an EMBL/GenBank/DDBJ whole genome shotgun (WGS) entry which is preliminary data.</text>
</comment>
<dbReference type="CDD" id="cd00831">
    <property type="entry name" value="CHS_like"/>
    <property type="match status" value="1"/>
</dbReference>
<dbReference type="InterPro" id="IPR018088">
    <property type="entry name" value="Chalcone/stilbene_synthase_AS"/>
</dbReference>
<dbReference type="FunFam" id="3.40.47.10:FF:000025">
    <property type="entry name" value="Chalcone synthase 2"/>
    <property type="match status" value="1"/>
</dbReference>
<dbReference type="OrthoDB" id="1558779at2759"/>
<dbReference type="Gene3D" id="3.40.47.10">
    <property type="match status" value="2"/>
</dbReference>
<dbReference type="STRING" id="2094558.A0A314ZQ74"/>
<comment type="subunit">
    <text evidence="2">Homodimer.</text>
</comment>
<dbReference type="Proteomes" id="UP000250321">
    <property type="component" value="Unassembled WGS sequence"/>
</dbReference>
<feature type="domain" description="Chalcone/stilbene synthase C-terminal" evidence="8">
    <location>
        <begin position="239"/>
        <end position="391"/>
    </location>
</feature>
<dbReference type="InterPro" id="IPR016039">
    <property type="entry name" value="Thiolase-like"/>
</dbReference>
<dbReference type="InterPro" id="IPR001099">
    <property type="entry name" value="Chalcone/stilbene_synt_N"/>
</dbReference>
<proteinExistence type="inferred from homology"/>
<evidence type="ECO:0000256" key="1">
    <source>
        <dbReference type="ARBA" id="ARBA00005531"/>
    </source>
</evidence>
<name>A0A314ZQ74_PRUYE</name>
<evidence type="ECO:0000259" key="7">
    <source>
        <dbReference type="Pfam" id="PF00195"/>
    </source>
</evidence>
<dbReference type="InterPro" id="IPR011141">
    <property type="entry name" value="Polyketide_synthase_type-III"/>
</dbReference>
<accession>A0A314ZQ74</accession>
<keyword evidence="10" id="KW-1185">Reference proteome</keyword>
<sequence length="396" mass="43630">MESLRNIREPQQAQGPAAILAIGTANPANCYYQQDYPDFLFRVTNSDHKIELKEKFKRICEKSKTKKRYLHLSEEFLKANPNICSYKAPSLDPRQDMLIPEVPKLGKEASLKAIEEWGQPISNITHLIFCTASCVDMPGADFQLVKLLGLDPSVNRFMIYQQGCFAGGTVLRLAKDVAENNPGSRVLVVCCEITTMFFQPPSESHLDVLVGQALFSDGAVALIVGANADSNTNERQVFEIMSTRETIVPDSEHGVVAHLREMGFEYYLSPDVPKLVSANIEDLLVKGFNKIDGINNDWNSLFYSIHPGGPAIIDKVEEKLGLNEGKLRATRHVLSEYGNMGAPSVLFILDEIRKKSMEEGKATTGDGLEYGVLIGIGPGLTVETVVLRSVPIATAN</sequence>
<dbReference type="GO" id="GO:0030639">
    <property type="term" value="P:polyketide biosynthetic process"/>
    <property type="evidence" value="ECO:0007669"/>
    <property type="project" value="TreeGrafter"/>
</dbReference>
<dbReference type="PANTHER" id="PTHR11877:SF14">
    <property type="entry name" value="CHALCONE SYNTHASE"/>
    <property type="match status" value="1"/>
</dbReference>
<protein>
    <submittedName>
        <fullName evidence="9">Uncharacterized protein</fullName>
    </submittedName>
</protein>
<dbReference type="GO" id="GO:0033815">
    <property type="term" value="F:biphenyl synthase activity"/>
    <property type="evidence" value="ECO:0007669"/>
    <property type="project" value="UniProtKB-ARBA"/>
</dbReference>
<evidence type="ECO:0000256" key="5">
    <source>
        <dbReference type="PIRSR" id="PIRSR000451-1"/>
    </source>
</evidence>
<dbReference type="PIRSF" id="PIRSF000451">
    <property type="entry name" value="PKS_III"/>
    <property type="match status" value="1"/>
</dbReference>
<evidence type="ECO:0000259" key="8">
    <source>
        <dbReference type="Pfam" id="PF02797"/>
    </source>
</evidence>
<dbReference type="SUPFAM" id="SSF53901">
    <property type="entry name" value="Thiolase-like"/>
    <property type="match status" value="2"/>
</dbReference>
<dbReference type="FunFam" id="3.40.47.10:FF:000014">
    <property type="entry name" value="Chalcone synthase 1"/>
    <property type="match status" value="1"/>
</dbReference>
<reference evidence="9 10" key="1">
    <citation type="submission" date="2018-02" db="EMBL/GenBank/DDBJ databases">
        <title>Draft genome of wild Prunus yedoensis var. nudiflora.</title>
        <authorList>
            <person name="Baek S."/>
            <person name="Kim J.-H."/>
            <person name="Choi K."/>
            <person name="Kim G.-B."/>
            <person name="Cho A."/>
            <person name="Jang H."/>
            <person name="Shin C.-H."/>
            <person name="Yu H.-J."/>
            <person name="Mun J.-H."/>
        </authorList>
    </citation>
    <scope>NUCLEOTIDE SEQUENCE [LARGE SCALE GENOMIC DNA]</scope>
    <source>
        <strain evidence="10">cv. Jeju island</strain>
        <tissue evidence="9">Leaf</tissue>
    </source>
</reference>
<evidence type="ECO:0000313" key="9">
    <source>
        <dbReference type="EMBL" id="PQQ04166.1"/>
    </source>
</evidence>
<evidence type="ECO:0000256" key="6">
    <source>
        <dbReference type="RuleBase" id="RU003633"/>
    </source>
</evidence>
<keyword evidence="3 6" id="KW-0808">Transferase</keyword>
<dbReference type="InterPro" id="IPR012328">
    <property type="entry name" value="Chalcone/stilbene_synt_C"/>
</dbReference>
<feature type="active site" description="Acyl-thioester intermediate" evidence="5">
    <location>
        <position position="164"/>
    </location>
</feature>
<evidence type="ECO:0000313" key="10">
    <source>
        <dbReference type="Proteomes" id="UP000250321"/>
    </source>
</evidence>
<dbReference type="Pfam" id="PF02797">
    <property type="entry name" value="Chal_sti_synt_C"/>
    <property type="match status" value="1"/>
</dbReference>
<keyword evidence="4 6" id="KW-0012">Acyltransferase</keyword>
<dbReference type="EMBL" id="PJQY01001260">
    <property type="protein sequence ID" value="PQQ04166.1"/>
    <property type="molecule type" value="Genomic_DNA"/>
</dbReference>
<evidence type="ECO:0000256" key="2">
    <source>
        <dbReference type="ARBA" id="ARBA00011738"/>
    </source>
</evidence>
<gene>
    <name evidence="9" type="ORF">Pyn_14028</name>
</gene>